<evidence type="ECO:0000313" key="8">
    <source>
        <dbReference type="Proteomes" id="UP000003704"/>
    </source>
</evidence>
<evidence type="ECO:0000256" key="2">
    <source>
        <dbReference type="ARBA" id="ARBA00022729"/>
    </source>
</evidence>
<dbReference type="EMBL" id="AKGD01000001">
    <property type="protein sequence ID" value="EIT71797.1"/>
    <property type="molecule type" value="Genomic_DNA"/>
</dbReference>
<gene>
    <name evidence="7" type="ORF">WQQ_19340</name>
</gene>
<dbReference type="Proteomes" id="UP000003704">
    <property type="component" value="Unassembled WGS sequence"/>
</dbReference>
<evidence type="ECO:0000256" key="4">
    <source>
        <dbReference type="RuleBase" id="RU004003"/>
    </source>
</evidence>
<feature type="chain" id="PRO_5003712906" description="Type II/III secretion system secretin-like domain-containing protein" evidence="5">
    <location>
        <begin position="33"/>
        <end position="563"/>
    </location>
</feature>
<reference evidence="7 8" key="1">
    <citation type="journal article" date="2012" name="J. Bacteriol.">
        <title>Genome Sequence of n-Alkane-Degrading Hydrocarboniphaga effusa Strain AP103T (ATCC BAA-332T).</title>
        <authorList>
            <person name="Chang H.K."/>
            <person name="Zylstra G.J."/>
            <person name="Chae J.C."/>
        </authorList>
    </citation>
    <scope>NUCLEOTIDE SEQUENCE [LARGE SCALE GENOMIC DNA]</scope>
    <source>
        <strain evidence="7 8">AP103</strain>
    </source>
</reference>
<organism evidence="7 8">
    <name type="scientific">Hydrocarboniphaga effusa AP103</name>
    <dbReference type="NCBI Taxonomy" id="1172194"/>
    <lineage>
        <taxon>Bacteria</taxon>
        <taxon>Pseudomonadati</taxon>
        <taxon>Pseudomonadota</taxon>
        <taxon>Gammaproteobacteria</taxon>
        <taxon>Nevskiales</taxon>
        <taxon>Nevskiaceae</taxon>
        <taxon>Hydrocarboniphaga</taxon>
    </lineage>
</organism>
<evidence type="ECO:0000256" key="5">
    <source>
        <dbReference type="SAM" id="SignalP"/>
    </source>
</evidence>
<comment type="caution">
    <text evidence="7">The sequence shown here is derived from an EMBL/GenBank/DDBJ whole genome shotgun (WGS) entry which is preliminary data.</text>
</comment>
<dbReference type="InterPro" id="IPR011990">
    <property type="entry name" value="TPR-like_helical_dom_sf"/>
</dbReference>
<dbReference type="Pfam" id="PF00263">
    <property type="entry name" value="Secretin"/>
    <property type="match status" value="1"/>
</dbReference>
<comment type="subcellular location">
    <subcellularLocation>
        <location evidence="1">Membrane</location>
    </subcellularLocation>
</comment>
<dbReference type="InterPro" id="IPR004846">
    <property type="entry name" value="T2SS/T3SS_dom"/>
</dbReference>
<comment type="similarity">
    <text evidence="4">Belongs to the bacterial secretin family.</text>
</comment>
<evidence type="ECO:0000259" key="6">
    <source>
        <dbReference type="Pfam" id="PF00263"/>
    </source>
</evidence>
<dbReference type="PANTHER" id="PTHR30332">
    <property type="entry name" value="PROBABLE GENERAL SECRETION PATHWAY PROTEIN D"/>
    <property type="match status" value="1"/>
</dbReference>
<dbReference type="InterPro" id="IPR050810">
    <property type="entry name" value="Bact_Secretion_Sys_Channel"/>
</dbReference>
<accession>I7ZJ51</accession>
<protein>
    <recommendedName>
        <fullName evidence="6">Type II/III secretion system secretin-like domain-containing protein</fullName>
    </recommendedName>
</protein>
<dbReference type="Gene3D" id="1.25.40.10">
    <property type="entry name" value="Tetratricopeptide repeat domain"/>
    <property type="match status" value="1"/>
</dbReference>
<feature type="domain" description="Type II/III secretion system secretin-like" evidence="6">
    <location>
        <begin position="335"/>
        <end position="484"/>
    </location>
</feature>
<evidence type="ECO:0000313" key="7">
    <source>
        <dbReference type="EMBL" id="EIT71797.1"/>
    </source>
</evidence>
<name>I7ZJ51_9GAMM</name>
<dbReference type="PANTHER" id="PTHR30332:SF24">
    <property type="entry name" value="SECRETIN GSPD-RELATED"/>
    <property type="match status" value="1"/>
</dbReference>
<evidence type="ECO:0000256" key="1">
    <source>
        <dbReference type="ARBA" id="ARBA00004370"/>
    </source>
</evidence>
<keyword evidence="2 5" id="KW-0732">Signal</keyword>
<dbReference type="GO" id="GO:0015627">
    <property type="term" value="C:type II protein secretion system complex"/>
    <property type="evidence" value="ECO:0007669"/>
    <property type="project" value="TreeGrafter"/>
</dbReference>
<proteinExistence type="inferred from homology"/>
<dbReference type="AlphaFoldDB" id="I7ZJ51"/>
<keyword evidence="8" id="KW-1185">Reference proteome</keyword>
<dbReference type="RefSeq" id="WP_007184883.1">
    <property type="nucleotide sequence ID" value="NZ_AKGD01000001.1"/>
</dbReference>
<dbReference type="SUPFAM" id="SSF48452">
    <property type="entry name" value="TPR-like"/>
    <property type="match status" value="1"/>
</dbReference>
<dbReference type="PROSITE" id="PS51257">
    <property type="entry name" value="PROKAR_LIPOPROTEIN"/>
    <property type="match status" value="1"/>
</dbReference>
<dbReference type="GO" id="GO:0009306">
    <property type="term" value="P:protein secretion"/>
    <property type="evidence" value="ECO:0007669"/>
    <property type="project" value="InterPro"/>
</dbReference>
<dbReference type="GO" id="GO:0016020">
    <property type="term" value="C:membrane"/>
    <property type="evidence" value="ECO:0007669"/>
    <property type="project" value="UniProtKB-SubCell"/>
</dbReference>
<dbReference type="OrthoDB" id="9775455at2"/>
<sequence>MPRLNPRKLRASLIRCAVFTTTLALSGCASNAARKTSNEPMSDWPLAERALRSGQWEQAQAPIARLLQQDLRNGQLQFLHALTEEGIGRERDRARLDLAAVGYANAERFAPGNYWALLQLGYIELERGNYRTAQSRFAEAVLDQPRRWEAFYGLGVASYYRRDLPLMRLAAERSFALAPEQRESIRLNAFALAVAGEPEAQAMTQKLVATGDDADARYAMRRVAEYLEVAPAVRQTPIGDEGGDSAPLAPLAQNPASALNQVVVEVTILLNSVLDQANRGVNLFDGLRVLYGYTNTLSQISGSLGRESTRTITSQISTPQLDYSLNLFNDSGQYYSVVARPSITAHLGRESQFFAGRTLNVAVSGINLGQLQPIDVGVQLKVTPEFIDDKRVVFNLDAARSFLSQDQIGNFDSSLTTFRQSVSATADVEFGQTLVLSALSEQVNDKSFSKVPGVGDVPVANWFTKRSTDLRRQESLIILVTPTLPLNISTPDTPESREQSVNQLLALWNQRIEPTSDIPAIIRRLKQSRWLRAPESGDLRTRLPQAAQWRREAIEESLLLAKR</sequence>
<feature type="signal peptide" evidence="5">
    <location>
        <begin position="1"/>
        <end position="32"/>
    </location>
</feature>
<evidence type="ECO:0000256" key="3">
    <source>
        <dbReference type="ARBA" id="ARBA00023136"/>
    </source>
</evidence>
<dbReference type="STRING" id="1172194.WQQ_19340"/>
<keyword evidence="3" id="KW-0472">Membrane</keyword>